<reference evidence="2" key="2">
    <citation type="submission" date="2025-05" db="UniProtKB">
        <authorList>
            <consortium name="EnsemblMetazoa"/>
        </authorList>
    </citation>
    <scope>IDENTIFICATION</scope>
    <source>
        <strain evidence="2">Foshan</strain>
    </source>
</reference>
<feature type="compositionally biased region" description="Polar residues" evidence="1">
    <location>
        <begin position="111"/>
        <end position="121"/>
    </location>
</feature>
<protein>
    <submittedName>
        <fullName evidence="2">Uncharacterized protein</fullName>
    </submittedName>
</protein>
<dbReference type="Proteomes" id="UP000069940">
    <property type="component" value="Unassembled WGS sequence"/>
</dbReference>
<name>A0ABM1YW51_AEDAL</name>
<accession>A0ABM1YW51</accession>
<evidence type="ECO:0000313" key="2">
    <source>
        <dbReference type="EnsemblMetazoa" id="AALFPA23_012647.P18196"/>
    </source>
</evidence>
<dbReference type="RefSeq" id="XP_062704171.1">
    <property type="nucleotide sequence ID" value="XM_062848187.1"/>
</dbReference>
<evidence type="ECO:0000313" key="3">
    <source>
        <dbReference type="Proteomes" id="UP000069940"/>
    </source>
</evidence>
<feature type="region of interest" description="Disordered" evidence="1">
    <location>
        <begin position="45"/>
        <end position="85"/>
    </location>
</feature>
<proteinExistence type="predicted"/>
<feature type="compositionally biased region" description="Basic and acidic residues" evidence="1">
    <location>
        <begin position="142"/>
        <end position="160"/>
    </location>
</feature>
<feature type="compositionally biased region" description="Polar residues" evidence="1">
    <location>
        <begin position="8"/>
        <end position="20"/>
    </location>
</feature>
<organism evidence="2 3">
    <name type="scientific">Aedes albopictus</name>
    <name type="common">Asian tiger mosquito</name>
    <name type="synonym">Stegomyia albopicta</name>
    <dbReference type="NCBI Taxonomy" id="7160"/>
    <lineage>
        <taxon>Eukaryota</taxon>
        <taxon>Metazoa</taxon>
        <taxon>Ecdysozoa</taxon>
        <taxon>Arthropoda</taxon>
        <taxon>Hexapoda</taxon>
        <taxon>Insecta</taxon>
        <taxon>Pterygota</taxon>
        <taxon>Neoptera</taxon>
        <taxon>Endopterygota</taxon>
        <taxon>Diptera</taxon>
        <taxon>Nematocera</taxon>
        <taxon>Culicoidea</taxon>
        <taxon>Culicidae</taxon>
        <taxon>Culicinae</taxon>
        <taxon>Aedini</taxon>
        <taxon>Aedes</taxon>
        <taxon>Stegomyia</taxon>
    </lineage>
</organism>
<feature type="region of interest" description="Disordered" evidence="1">
    <location>
        <begin position="1"/>
        <end position="20"/>
    </location>
</feature>
<dbReference type="GeneID" id="134286558"/>
<feature type="region of interest" description="Disordered" evidence="1">
    <location>
        <begin position="101"/>
        <end position="167"/>
    </location>
</feature>
<dbReference type="EnsemblMetazoa" id="AALFPA23_012647.R18196">
    <property type="protein sequence ID" value="AALFPA23_012647.P18196"/>
    <property type="gene ID" value="AALFPA23_012647"/>
</dbReference>
<evidence type="ECO:0000256" key="1">
    <source>
        <dbReference type="SAM" id="MobiDB-lite"/>
    </source>
</evidence>
<sequence>MPAGTCPVTESSLMSTGTPTVNPPVILPVMSAGIQRITKPIPKIEKYPTKKLPPTTAGTLPAFKRIQSKEERVPSPKIAGTRPVIREPPKKKWIVVFSTVNQPPLDPTPVSPTGESKQLHSGTRPRKPPDEPSKLSRPSEAIPERVSRTRPPNDPKKDEPDATGEQAFDLWCVNSLSWL</sequence>
<reference evidence="3" key="1">
    <citation type="journal article" date="2015" name="Proc. Natl. Acad. Sci. U.S.A.">
        <title>Genome sequence of the Asian Tiger mosquito, Aedes albopictus, reveals insights into its biology, genetics, and evolution.</title>
        <authorList>
            <person name="Chen X.G."/>
            <person name="Jiang X."/>
            <person name="Gu J."/>
            <person name="Xu M."/>
            <person name="Wu Y."/>
            <person name="Deng Y."/>
            <person name="Zhang C."/>
            <person name="Bonizzoni M."/>
            <person name="Dermauw W."/>
            <person name="Vontas J."/>
            <person name="Armbruster P."/>
            <person name="Huang X."/>
            <person name="Yang Y."/>
            <person name="Zhang H."/>
            <person name="He W."/>
            <person name="Peng H."/>
            <person name="Liu Y."/>
            <person name="Wu K."/>
            <person name="Chen J."/>
            <person name="Lirakis M."/>
            <person name="Topalis P."/>
            <person name="Van Leeuwen T."/>
            <person name="Hall A.B."/>
            <person name="Jiang X."/>
            <person name="Thorpe C."/>
            <person name="Mueller R.L."/>
            <person name="Sun C."/>
            <person name="Waterhouse R.M."/>
            <person name="Yan G."/>
            <person name="Tu Z.J."/>
            <person name="Fang X."/>
            <person name="James A.A."/>
        </authorList>
    </citation>
    <scope>NUCLEOTIDE SEQUENCE [LARGE SCALE GENOMIC DNA]</scope>
    <source>
        <strain evidence="3">Foshan</strain>
    </source>
</reference>
<keyword evidence="3" id="KW-1185">Reference proteome</keyword>